<organism evidence="2 3">
    <name type="scientific">Handelsmanbacteria sp. (strain RIFCSPLOWO2_12_FULL_64_10)</name>
    <dbReference type="NCBI Taxonomy" id="1817868"/>
    <lineage>
        <taxon>Bacteria</taxon>
        <taxon>Candidatus Handelsmaniibacteriota</taxon>
    </lineage>
</organism>
<dbReference type="Pfam" id="PF05685">
    <property type="entry name" value="Uma2"/>
    <property type="match status" value="1"/>
</dbReference>
<dbReference type="PANTHER" id="PTHR34107">
    <property type="entry name" value="SLL0198 PROTEIN-RELATED"/>
    <property type="match status" value="1"/>
</dbReference>
<dbReference type="PANTHER" id="PTHR34107:SF4">
    <property type="entry name" value="SLL1222 PROTEIN"/>
    <property type="match status" value="1"/>
</dbReference>
<dbReference type="InterPro" id="IPR011335">
    <property type="entry name" value="Restrct_endonuc-II-like"/>
</dbReference>
<proteinExistence type="predicted"/>
<comment type="caution">
    <text evidence="2">The sequence shown here is derived from an EMBL/GenBank/DDBJ whole genome shotgun (WGS) entry which is preliminary data.</text>
</comment>
<protein>
    <recommendedName>
        <fullName evidence="1">Putative restriction endonuclease domain-containing protein</fullName>
    </recommendedName>
</protein>
<dbReference type="AlphaFoldDB" id="A0A1F6CQB9"/>
<sequence>MGIVLEKTGRKMTLEEFLSLPPGPPHIEFEDGEVIEMPPARPGHQKVILRLGSVIDAHARGQRLGEVWPEVGVQVSPARIYVPDLVFLSRERLNLLHPEDGIVYGAPDLVVGILSPYGIRRDRLTKLTAYHRAGVAWYWIVDPEDLTVEEYHHSPEGYVRVAGADAGETFRPGLFPGLEIDLQKLIEEG</sequence>
<name>A0A1F6CQB9_HANXR</name>
<accession>A0A1F6CQB9</accession>
<gene>
    <name evidence="2" type="ORF">A3F84_04710</name>
</gene>
<evidence type="ECO:0000313" key="2">
    <source>
        <dbReference type="EMBL" id="OGG51343.1"/>
    </source>
</evidence>
<dbReference type="Gene3D" id="3.90.1570.10">
    <property type="entry name" value="tt1808, chain A"/>
    <property type="match status" value="1"/>
</dbReference>
<evidence type="ECO:0000259" key="1">
    <source>
        <dbReference type="Pfam" id="PF05685"/>
    </source>
</evidence>
<evidence type="ECO:0000313" key="3">
    <source>
        <dbReference type="Proteomes" id="UP000178606"/>
    </source>
</evidence>
<reference evidence="2 3" key="1">
    <citation type="journal article" date="2016" name="Nat. Commun.">
        <title>Thousands of microbial genomes shed light on interconnected biogeochemical processes in an aquifer system.</title>
        <authorList>
            <person name="Anantharaman K."/>
            <person name="Brown C.T."/>
            <person name="Hug L.A."/>
            <person name="Sharon I."/>
            <person name="Castelle C.J."/>
            <person name="Probst A.J."/>
            <person name="Thomas B.C."/>
            <person name="Singh A."/>
            <person name="Wilkins M.J."/>
            <person name="Karaoz U."/>
            <person name="Brodie E.L."/>
            <person name="Williams K.H."/>
            <person name="Hubbard S.S."/>
            <person name="Banfield J.F."/>
        </authorList>
    </citation>
    <scope>NUCLEOTIDE SEQUENCE [LARGE SCALE GENOMIC DNA]</scope>
    <source>
        <strain evidence="3">RIFCSPLOWO2_12_FULL_64_10</strain>
    </source>
</reference>
<dbReference type="SUPFAM" id="SSF52980">
    <property type="entry name" value="Restriction endonuclease-like"/>
    <property type="match status" value="1"/>
</dbReference>
<feature type="domain" description="Putative restriction endonuclease" evidence="1">
    <location>
        <begin position="14"/>
        <end position="182"/>
    </location>
</feature>
<dbReference type="EMBL" id="MFKF01000186">
    <property type="protein sequence ID" value="OGG51343.1"/>
    <property type="molecule type" value="Genomic_DNA"/>
</dbReference>
<dbReference type="InterPro" id="IPR012296">
    <property type="entry name" value="Nuclease_put_TT1808"/>
</dbReference>
<dbReference type="InterPro" id="IPR008538">
    <property type="entry name" value="Uma2"/>
</dbReference>
<dbReference type="CDD" id="cd06260">
    <property type="entry name" value="DUF820-like"/>
    <property type="match status" value="1"/>
</dbReference>
<dbReference type="Proteomes" id="UP000178606">
    <property type="component" value="Unassembled WGS sequence"/>
</dbReference>